<organism evidence="1 2">
    <name type="scientific">Gordonia hirsuta DSM 44140 = NBRC 16056</name>
    <dbReference type="NCBI Taxonomy" id="1121927"/>
    <lineage>
        <taxon>Bacteria</taxon>
        <taxon>Bacillati</taxon>
        <taxon>Actinomycetota</taxon>
        <taxon>Actinomycetes</taxon>
        <taxon>Mycobacteriales</taxon>
        <taxon>Gordoniaceae</taxon>
        <taxon>Gordonia</taxon>
    </lineage>
</organism>
<dbReference type="PANTHER" id="PTHR39441:SF1">
    <property type="entry name" value="DUF2252 DOMAIN-CONTAINING PROTEIN"/>
    <property type="match status" value="1"/>
</dbReference>
<dbReference type="RefSeq" id="WP_005941794.1">
    <property type="nucleotide sequence ID" value="NZ_ATVK01000016.1"/>
</dbReference>
<sequence>MGISARELAAVPGKRGRRDPVAILAAQDVARLADLVPVRHERMSATPFTFYRGAAAVMAADLASTPNSGIITQLCGDAHLSNFGLFLSPERQMVFDLNDFDETHPGPFEWDVKRLAASMVVAAQGNGADNESARRMARRAARAYRRTMITSAAKSALECWYDHIDTDEVLAEVGGRLDTAASERIRKLLEKSRHRNSDQALSKLCVIDRTGVHIKSDPPLLIPGTQVFPNAGPEELQAQFQKRFAAYRKTLSPYLRTLIDQYELIEVARKVVGVGSVGTRCWIALFAGRDNMDPLFLQMKEAVESVLAPYVDSPEWANQGHRVVHGQQLMQASSDVLLGWMRAPAFTSDMDGTALTLAGKTDFYIRQLRDGKGSAVIEGMPDDQLARYGELCGKVLAQAHARTDARVPIADCVDRLGKKFDRAIADWSLDYARINLKDHARLVGAIAAGSLSSAPLES</sequence>
<keyword evidence="2" id="KW-1185">Reference proteome</keyword>
<accession>L7LAJ7</accession>
<dbReference type="InterPro" id="IPR018721">
    <property type="entry name" value="DUF2252"/>
</dbReference>
<dbReference type="Pfam" id="PF10009">
    <property type="entry name" value="DUF2252"/>
    <property type="match status" value="1"/>
</dbReference>
<reference evidence="1" key="1">
    <citation type="submission" date="2012-12" db="EMBL/GenBank/DDBJ databases">
        <title>Whole genome shotgun sequence of Gordonia hirsuta NBRC 16056.</title>
        <authorList>
            <person name="Isaki-Nakamura S."/>
            <person name="Hosoyama A."/>
            <person name="Tsuchikane K."/>
            <person name="Katsumata H."/>
            <person name="Baba S."/>
            <person name="Yamazaki S."/>
            <person name="Fujita N."/>
        </authorList>
    </citation>
    <scope>NUCLEOTIDE SEQUENCE [LARGE SCALE GENOMIC DNA]</scope>
    <source>
        <strain evidence="1">NBRC 16056</strain>
    </source>
</reference>
<dbReference type="STRING" id="1121927.GOHSU_31_00260"/>
<dbReference type="OrthoDB" id="1491115at2"/>
<dbReference type="AlphaFoldDB" id="L7LAJ7"/>
<dbReference type="Proteomes" id="UP000053405">
    <property type="component" value="Unassembled WGS sequence"/>
</dbReference>
<gene>
    <name evidence="1" type="ORF">GOHSU_31_00260</name>
</gene>
<dbReference type="PANTHER" id="PTHR39441">
    <property type="entry name" value="DUF2252 DOMAIN-CONTAINING PROTEIN"/>
    <property type="match status" value="1"/>
</dbReference>
<dbReference type="EMBL" id="BANT01000031">
    <property type="protein sequence ID" value="GAC58165.1"/>
    <property type="molecule type" value="Genomic_DNA"/>
</dbReference>
<comment type="caution">
    <text evidence="1">The sequence shown here is derived from an EMBL/GenBank/DDBJ whole genome shotgun (WGS) entry which is preliminary data.</text>
</comment>
<evidence type="ECO:0008006" key="3">
    <source>
        <dbReference type="Google" id="ProtNLM"/>
    </source>
</evidence>
<name>L7LAJ7_9ACTN</name>
<evidence type="ECO:0000313" key="2">
    <source>
        <dbReference type="Proteomes" id="UP000053405"/>
    </source>
</evidence>
<proteinExistence type="predicted"/>
<protein>
    <recommendedName>
        <fullName evidence="3">DUF2252 domain-containing protein</fullName>
    </recommendedName>
</protein>
<dbReference type="eggNOG" id="COG4320">
    <property type="taxonomic scope" value="Bacteria"/>
</dbReference>
<evidence type="ECO:0000313" key="1">
    <source>
        <dbReference type="EMBL" id="GAC58165.1"/>
    </source>
</evidence>